<comment type="caution">
    <text evidence="1">The sequence shown here is derived from an EMBL/GenBank/DDBJ whole genome shotgun (WGS) entry which is preliminary data.</text>
</comment>
<accession>A0ABX0H4B6</accession>
<dbReference type="EMBL" id="JAANNP010000116">
    <property type="protein sequence ID" value="NHC16248.1"/>
    <property type="molecule type" value="Genomic_DNA"/>
</dbReference>
<protein>
    <submittedName>
        <fullName evidence="1">SRPBCC family protein</fullName>
    </submittedName>
</protein>
<reference evidence="1 2" key="1">
    <citation type="submission" date="2020-03" db="EMBL/GenBank/DDBJ databases">
        <title>Two novel Motilibacter sp.</title>
        <authorList>
            <person name="Liu S."/>
        </authorList>
    </citation>
    <scope>NUCLEOTIDE SEQUENCE [LARGE SCALE GENOMIC DNA]</scope>
    <source>
        <strain evidence="1 2">E257</strain>
    </source>
</reference>
<sequence length="147" mass="16131">MVTVERFTPASPAAVWAVLADGWAYANWVVGTSSIRDVDPGWPEEGARIHHSVGAWPLTIDDTTHSQKCEPGRLLKLRARGWPLGEADVEVELVPDAAGTRIVMREDAAQGPGRFVPAPIRWASIVPRNKESLRRLARLAENRGAYS</sequence>
<dbReference type="Proteomes" id="UP000800981">
    <property type="component" value="Unassembled WGS sequence"/>
</dbReference>
<dbReference type="Gene3D" id="3.30.530.20">
    <property type="match status" value="1"/>
</dbReference>
<dbReference type="InterPro" id="IPR023393">
    <property type="entry name" value="START-like_dom_sf"/>
</dbReference>
<proteinExistence type="predicted"/>
<name>A0ABX0H4B6_9ACTN</name>
<dbReference type="SUPFAM" id="SSF55961">
    <property type="entry name" value="Bet v1-like"/>
    <property type="match status" value="1"/>
</dbReference>
<gene>
    <name evidence="1" type="ORF">G9H71_20895</name>
</gene>
<evidence type="ECO:0000313" key="2">
    <source>
        <dbReference type="Proteomes" id="UP000800981"/>
    </source>
</evidence>
<dbReference type="CDD" id="cd07812">
    <property type="entry name" value="SRPBCC"/>
    <property type="match status" value="1"/>
</dbReference>
<organism evidence="1 2">
    <name type="scientific">Motilibacter deserti</name>
    <dbReference type="NCBI Taxonomy" id="2714956"/>
    <lineage>
        <taxon>Bacteria</taxon>
        <taxon>Bacillati</taxon>
        <taxon>Actinomycetota</taxon>
        <taxon>Actinomycetes</taxon>
        <taxon>Motilibacterales</taxon>
        <taxon>Motilibacteraceae</taxon>
        <taxon>Motilibacter</taxon>
    </lineage>
</organism>
<dbReference type="RefSeq" id="WP_166284704.1">
    <property type="nucleotide sequence ID" value="NZ_JAANNP010000116.1"/>
</dbReference>
<evidence type="ECO:0000313" key="1">
    <source>
        <dbReference type="EMBL" id="NHC16248.1"/>
    </source>
</evidence>
<keyword evidence="2" id="KW-1185">Reference proteome</keyword>
<dbReference type="InterPro" id="IPR019587">
    <property type="entry name" value="Polyketide_cyclase/dehydratase"/>
</dbReference>
<dbReference type="Pfam" id="PF10604">
    <property type="entry name" value="Polyketide_cyc2"/>
    <property type="match status" value="1"/>
</dbReference>